<dbReference type="Pfam" id="PF00005">
    <property type="entry name" value="ABC_tran"/>
    <property type="match status" value="2"/>
</dbReference>
<evidence type="ECO:0000259" key="9">
    <source>
        <dbReference type="PROSITE" id="PS50893"/>
    </source>
</evidence>
<keyword evidence="11" id="KW-1185">Reference proteome</keyword>
<evidence type="ECO:0000256" key="5">
    <source>
        <dbReference type="ARBA" id="ARBA00022741"/>
    </source>
</evidence>
<dbReference type="CDD" id="cd03215">
    <property type="entry name" value="ABC_Carb_Monos_II"/>
    <property type="match status" value="1"/>
</dbReference>
<evidence type="ECO:0000256" key="7">
    <source>
        <dbReference type="ARBA" id="ARBA00022967"/>
    </source>
</evidence>
<dbReference type="EMBL" id="JAKVPY010000018">
    <property type="protein sequence ID" value="MCH4564414.1"/>
    <property type="molecule type" value="Genomic_DNA"/>
</dbReference>
<gene>
    <name evidence="10" type="ORF">MKP05_14985</name>
</gene>
<dbReference type="InterPro" id="IPR003439">
    <property type="entry name" value="ABC_transporter-like_ATP-bd"/>
</dbReference>
<keyword evidence="1" id="KW-0813">Transport</keyword>
<keyword evidence="6 10" id="KW-0067">ATP-binding</keyword>
<accession>A0ABS9RX59</accession>
<keyword evidence="2" id="KW-1003">Cell membrane</keyword>
<evidence type="ECO:0000256" key="8">
    <source>
        <dbReference type="ARBA" id="ARBA00023136"/>
    </source>
</evidence>
<dbReference type="Gene3D" id="3.40.50.300">
    <property type="entry name" value="P-loop containing nucleotide triphosphate hydrolases"/>
    <property type="match status" value="2"/>
</dbReference>
<dbReference type="PROSITE" id="PS50893">
    <property type="entry name" value="ABC_TRANSPORTER_2"/>
    <property type="match status" value="2"/>
</dbReference>
<comment type="caution">
    <text evidence="10">The sequence shown here is derived from an EMBL/GenBank/DDBJ whole genome shotgun (WGS) entry which is preliminary data.</text>
</comment>
<sequence length="513" mass="55401">MNQTYQEQDSVDEVILSARHIAKSFGNVHALKSVNFDIHRGQVTTLFGENGAGKSTLMKILSGVLQPTSGEILLEGRPVSVASTTEAQRLGISIIHQELSLAPNLSVRDNLFMGRELGGPTGIDYAEEERQTRRLMEELDEPIDPLTPVEDLRLGQQQIVEIARALSANSRILIMDEPTSALSASEVEVLFRVIRDLKSRGVSIVYISHHLEEALQITDHAVVLRDGIMTAYAPRRDIDLEWIVRNMVGEGFDLGSPPSGYPMGEVALSLREVSVPDTTVPDRSAVDRLSLDVRAGEIVCLYGLMGAGRTELLESVAGRLPLTGGSVVLEGRDVSRLGIAERIEQGLVLVPEDRQRDGLVQTMSVGENLSLASIGAFTRWLFTSRRRERAVVEDSIRNVHIKTDGGGAAIGSLSGGNQQKVVIGKMLATHPRVVLLDEPSRGIDIGAKAEVFRLLSEGARQGLAVVFTTSEVGECLSIAHRVVVMSRGRIAAEFGADVNKADIMAASGEAVAA</sequence>
<dbReference type="InterPro" id="IPR017871">
    <property type="entry name" value="ABC_transporter-like_CS"/>
</dbReference>
<dbReference type="InterPro" id="IPR050107">
    <property type="entry name" value="ABC_carbohydrate_import_ATPase"/>
</dbReference>
<evidence type="ECO:0000256" key="6">
    <source>
        <dbReference type="ARBA" id="ARBA00022840"/>
    </source>
</evidence>
<proteinExistence type="predicted"/>
<evidence type="ECO:0000256" key="2">
    <source>
        <dbReference type="ARBA" id="ARBA00022475"/>
    </source>
</evidence>
<dbReference type="SMART" id="SM00382">
    <property type="entry name" value="AAA"/>
    <property type="match status" value="2"/>
</dbReference>
<evidence type="ECO:0000256" key="3">
    <source>
        <dbReference type="ARBA" id="ARBA00022597"/>
    </source>
</evidence>
<dbReference type="PROSITE" id="PS00211">
    <property type="entry name" value="ABC_TRANSPORTER_1"/>
    <property type="match status" value="1"/>
</dbReference>
<dbReference type="SUPFAM" id="SSF52540">
    <property type="entry name" value="P-loop containing nucleoside triphosphate hydrolases"/>
    <property type="match status" value="2"/>
</dbReference>
<evidence type="ECO:0000256" key="4">
    <source>
        <dbReference type="ARBA" id="ARBA00022737"/>
    </source>
</evidence>
<dbReference type="InterPro" id="IPR027417">
    <property type="entry name" value="P-loop_NTPase"/>
</dbReference>
<name>A0ABS9RX59_9GAMM</name>
<keyword evidence="7" id="KW-1278">Translocase</keyword>
<keyword evidence="8" id="KW-0472">Membrane</keyword>
<protein>
    <submittedName>
        <fullName evidence="10">Sugar ABC transporter ATP-binding protein</fullName>
    </submittedName>
</protein>
<evidence type="ECO:0000313" key="10">
    <source>
        <dbReference type="EMBL" id="MCH4564414.1"/>
    </source>
</evidence>
<feature type="domain" description="ABC transporter" evidence="9">
    <location>
        <begin position="16"/>
        <end position="251"/>
    </location>
</feature>
<dbReference type="PANTHER" id="PTHR43790:SF3">
    <property type="entry name" value="D-ALLOSE IMPORT ATP-BINDING PROTEIN ALSA-RELATED"/>
    <property type="match status" value="1"/>
</dbReference>
<reference evidence="10 11" key="1">
    <citation type="submission" date="2022-02" db="EMBL/GenBank/DDBJ databases">
        <title>Halomonas fukangensis sp. nov., a halophilic bacterium isolated from a bulk soil of Kalidium foliatum at Fukang.</title>
        <authorList>
            <person name="Huang Y."/>
        </authorList>
    </citation>
    <scope>NUCLEOTIDE SEQUENCE [LARGE SCALE GENOMIC DNA]</scope>
    <source>
        <strain evidence="10 11">EGI 63088</strain>
    </source>
</reference>
<feature type="domain" description="ABC transporter" evidence="9">
    <location>
        <begin position="270"/>
        <end position="512"/>
    </location>
</feature>
<dbReference type="CDD" id="cd03216">
    <property type="entry name" value="ABC_Carb_Monos_I"/>
    <property type="match status" value="1"/>
</dbReference>
<dbReference type="GO" id="GO:0005524">
    <property type="term" value="F:ATP binding"/>
    <property type="evidence" value="ECO:0007669"/>
    <property type="project" value="UniProtKB-KW"/>
</dbReference>
<dbReference type="Proteomes" id="UP001202117">
    <property type="component" value="Unassembled WGS sequence"/>
</dbReference>
<keyword evidence="5" id="KW-0547">Nucleotide-binding</keyword>
<evidence type="ECO:0000313" key="11">
    <source>
        <dbReference type="Proteomes" id="UP001202117"/>
    </source>
</evidence>
<keyword evidence="4" id="KW-0677">Repeat</keyword>
<dbReference type="RefSeq" id="WP_240569089.1">
    <property type="nucleotide sequence ID" value="NZ_JAKVPY010000018.1"/>
</dbReference>
<dbReference type="PANTHER" id="PTHR43790">
    <property type="entry name" value="CARBOHYDRATE TRANSPORT ATP-BINDING PROTEIN MG119-RELATED"/>
    <property type="match status" value="1"/>
</dbReference>
<organism evidence="10 11">
    <name type="scientific">Halomonas flagellata</name>
    <dbReference type="NCBI Taxonomy" id="2920385"/>
    <lineage>
        <taxon>Bacteria</taxon>
        <taxon>Pseudomonadati</taxon>
        <taxon>Pseudomonadota</taxon>
        <taxon>Gammaproteobacteria</taxon>
        <taxon>Oceanospirillales</taxon>
        <taxon>Halomonadaceae</taxon>
        <taxon>Halomonas</taxon>
    </lineage>
</organism>
<evidence type="ECO:0000256" key="1">
    <source>
        <dbReference type="ARBA" id="ARBA00022448"/>
    </source>
</evidence>
<keyword evidence="3" id="KW-0762">Sugar transport</keyword>
<dbReference type="InterPro" id="IPR003593">
    <property type="entry name" value="AAA+_ATPase"/>
</dbReference>